<dbReference type="eggNOG" id="ENOG5031ZEQ">
    <property type="taxonomic scope" value="Bacteria"/>
</dbReference>
<keyword evidence="1" id="KW-0812">Transmembrane</keyword>
<dbReference type="KEGG" id="iva:Isova_2559"/>
<organism evidence="3">
    <name type="scientific">Isoptericola variabilis (strain 225)</name>
    <dbReference type="NCBI Taxonomy" id="743718"/>
    <lineage>
        <taxon>Bacteria</taxon>
        <taxon>Bacillati</taxon>
        <taxon>Actinomycetota</taxon>
        <taxon>Actinomycetes</taxon>
        <taxon>Micrococcales</taxon>
        <taxon>Promicromonosporaceae</taxon>
        <taxon>Isoptericola</taxon>
    </lineage>
</organism>
<accession>F6FT99</accession>
<gene>
    <name evidence="2" type="ordered locus">Isova_2559</name>
</gene>
<feature type="transmembrane region" description="Helical" evidence="1">
    <location>
        <begin position="177"/>
        <end position="195"/>
    </location>
</feature>
<evidence type="ECO:0000313" key="2">
    <source>
        <dbReference type="EMBL" id="AEG45263.1"/>
    </source>
</evidence>
<evidence type="ECO:0000256" key="1">
    <source>
        <dbReference type="SAM" id="Phobius"/>
    </source>
</evidence>
<dbReference type="Proteomes" id="UP000009236">
    <property type="component" value="Chromosome"/>
</dbReference>
<feature type="transmembrane region" description="Helical" evidence="1">
    <location>
        <begin position="76"/>
        <end position="98"/>
    </location>
</feature>
<feature type="transmembrane region" description="Helical" evidence="1">
    <location>
        <begin position="29"/>
        <end position="56"/>
    </location>
</feature>
<protein>
    <submittedName>
        <fullName evidence="2">Uncharacterized protein</fullName>
    </submittedName>
</protein>
<dbReference type="HOGENOM" id="CLU_1096961_0_0_11"/>
<keyword evidence="1" id="KW-1133">Transmembrane helix</keyword>
<dbReference type="RefSeq" id="WP_013839654.1">
    <property type="nucleotide sequence ID" value="NC_015588.1"/>
</dbReference>
<reference evidence="2 3" key="1">
    <citation type="submission" date="2011-05" db="EMBL/GenBank/DDBJ databases">
        <title>Complete sequence of Isoptericola variabilis 225.</title>
        <authorList>
            <consortium name="US DOE Joint Genome Institute"/>
            <person name="Lucas S."/>
            <person name="Han J."/>
            <person name="Lapidus A."/>
            <person name="Cheng J.-F."/>
            <person name="Goodwin L."/>
            <person name="Pitluck S."/>
            <person name="Peters L."/>
            <person name="Mikhailova N."/>
            <person name="Zeytun A."/>
            <person name="Han C."/>
            <person name="Tapia R."/>
            <person name="Land M."/>
            <person name="Hauser L."/>
            <person name="Kyrpides N."/>
            <person name="Ivanova N."/>
            <person name="Pagani I."/>
            <person name="Siebers A."/>
            <person name="Allgaier M."/>
            <person name="Thelen M."/>
            <person name="Hugenholtz P."/>
            <person name="Gladden J."/>
            <person name="Woyke T."/>
        </authorList>
    </citation>
    <scope>NUCLEOTIDE SEQUENCE [LARGE SCALE GENOMIC DNA]</scope>
    <source>
        <strain evidence="3">225</strain>
    </source>
</reference>
<evidence type="ECO:0000313" key="3">
    <source>
        <dbReference type="Proteomes" id="UP000009236"/>
    </source>
</evidence>
<dbReference type="EMBL" id="CP002810">
    <property type="protein sequence ID" value="AEG45263.1"/>
    <property type="molecule type" value="Genomic_DNA"/>
</dbReference>
<sequence length="266" mass="27466">MTPLDPIASDDVAGPAPGPARLALRPLGYLLVGLVWTAIFVVAVLLWVGTLVYVAVDDSVDVGAMLDRVASDPAEAVGFALALPLLAAVMGAGAMFLLPTASFPLAALSFVYAMRALRPSYAGERLSFTVQAGAGQTIGLPTLHSVALSLLPVRRSRVTDALVRVYAAGWTPTARSVLAAVPAGVGWLLAVAAVSEGLPGPARVACGVLAVVLVVVSAVLVVRAVRARSAADAGGDGRPVTALDPDERRARLRELRRRRDARLGGR</sequence>
<name>F6FT99_ISOV2</name>
<dbReference type="STRING" id="743718.Isova_2559"/>
<proteinExistence type="predicted"/>
<dbReference type="AlphaFoldDB" id="F6FT99"/>
<keyword evidence="3" id="KW-1185">Reference proteome</keyword>
<keyword evidence="1" id="KW-0472">Membrane</keyword>
<feature type="transmembrane region" description="Helical" evidence="1">
    <location>
        <begin position="201"/>
        <end position="222"/>
    </location>
</feature>